<gene>
    <name evidence="4" type="ORF">PGQ11_005638</name>
</gene>
<dbReference type="InterPro" id="IPR020904">
    <property type="entry name" value="Sc_DH/Rdtase_CS"/>
</dbReference>
<organism evidence="4 5">
    <name type="scientific">Apiospora arundinis</name>
    <dbReference type="NCBI Taxonomy" id="335852"/>
    <lineage>
        <taxon>Eukaryota</taxon>
        <taxon>Fungi</taxon>
        <taxon>Dikarya</taxon>
        <taxon>Ascomycota</taxon>
        <taxon>Pezizomycotina</taxon>
        <taxon>Sordariomycetes</taxon>
        <taxon>Xylariomycetidae</taxon>
        <taxon>Amphisphaeriales</taxon>
        <taxon>Apiosporaceae</taxon>
        <taxon>Apiospora</taxon>
    </lineage>
</organism>
<evidence type="ECO:0000313" key="4">
    <source>
        <dbReference type="EMBL" id="KAK8875124.1"/>
    </source>
</evidence>
<dbReference type="Proteomes" id="UP001390339">
    <property type="component" value="Unassembled WGS sequence"/>
</dbReference>
<dbReference type="Pfam" id="PF00106">
    <property type="entry name" value="adh_short"/>
    <property type="match status" value="2"/>
</dbReference>
<comment type="similarity">
    <text evidence="1">Belongs to the short-chain dehydrogenases/reductases (SDR) family.</text>
</comment>
<dbReference type="PRINTS" id="PR00081">
    <property type="entry name" value="GDHRDH"/>
</dbReference>
<dbReference type="Gene3D" id="3.40.50.720">
    <property type="entry name" value="NAD(P)-binding Rossmann-like Domain"/>
    <property type="match status" value="1"/>
</dbReference>
<dbReference type="PANTHER" id="PTHR43180">
    <property type="entry name" value="3-OXOACYL-(ACYL-CARRIER-PROTEIN) REDUCTASE (AFU_ORTHOLOGUE AFUA_6G11210)"/>
    <property type="match status" value="1"/>
</dbReference>
<dbReference type="EMBL" id="JAPCWZ010000003">
    <property type="protein sequence ID" value="KAK8875124.1"/>
    <property type="molecule type" value="Genomic_DNA"/>
</dbReference>
<keyword evidence="5" id="KW-1185">Reference proteome</keyword>
<keyword evidence="2" id="KW-0521">NADP</keyword>
<dbReference type="InterPro" id="IPR036291">
    <property type="entry name" value="NAD(P)-bd_dom_sf"/>
</dbReference>
<comment type="caution">
    <text evidence="4">The sequence shown here is derived from an EMBL/GenBank/DDBJ whole genome shotgun (WGS) entry which is preliminary data.</text>
</comment>
<dbReference type="PROSITE" id="PS00061">
    <property type="entry name" value="ADH_SHORT"/>
    <property type="match status" value="1"/>
</dbReference>
<evidence type="ECO:0000256" key="1">
    <source>
        <dbReference type="ARBA" id="ARBA00006484"/>
    </source>
</evidence>
<keyword evidence="3" id="KW-0560">Oxidoreductase</keyword>
<dbReference type="PANTHER" id="PTHR43180:SF16">
    <property type="entry name" value="BACILYSIN BIOSYNTHESIS OXIDOREDUCTASE BACC"/>
    <property type="match status" value="1"/>
</dbReference>
<evidence type="ECO:0000256" key="3">
    <source>
        <dbReference type="ARBA" id="ARBA00023002"/>
    </source>
</evidence>
<evidence type="ECO:0000256" key="2">
    <source>
        <dbReference type="ARBA" id="ARBA00022857"/>
    </source>
</evidence>
<dbReference type="SUPFAM" id="SSF51735">
    <property type="entry name" value="NAD(P)-binding Rossmann-fold domains"/>
    <property type="match status" value="1"/>
</dbReference>
<reference evidence="4 5" key="1">
    <citation type="journal article" date="2024" name="IMA Fungus">
        <title>Apiospora arundinis, a panoply of carbohydrate-active enzymes and secondary metabolites.</title>
        <authorList>
            <person name="Sorensen T."/>
            <person name="Petersen C."/>
            <person name="Muurmann A.T."/>
            <person name="Christiansen J.V."/>
            <person name="Brundto M.L."/>
            <person name="Overgaard C.K."/>
            <person name="Boysen A.T."/>
            <person name="Wollenberg R.D."/>
            <person name="Larsen T.O."/>
            <person name="Sorensen J.L."/>
            <person name="Nielsen K.L."/>
            <person name="Sondergaard T.E."/>
        </authorList>
    </citation>
    <scope>NUCLEOTIDE SEQUENCE [LARGE SCALE GENOMIC DNA]</scope>
    <source>
        <strain evidence="4 5">AAU 773</strain>
    </source>
</reference>
<dbReference type="InterPro" id="IPR002347">
    <property type="entry name" value="SDR_fam"/>
</dbReference>
<proteinExistence type="inferred from homology"/>
<sequence>MPSESVVPLIRQSKPIDTTQEVRSEDVRGRTIVITGGASGFGASFARHWASHGAHVIVGDVQDKAGEALVAELRSIPGASPHQHYRHCDVVSWESQEAFFRDAVALSPQGGLDAVVANAGISDTDFSFCRAEEKKEAGRGEPNPGPGKPDLKCIDVNLVGVAYTTHLAMYWLSRNPGSSANDLGKPRTPGGTPGRDRHLLLVGSVASLWPVAQSTQYTMSKHAVLGLFRSLRGMAGWQAGVRVNLLCPYIIATGIVPPVARIALAGAAVGHVDAAVEAATRFMADTSIVGRALVLGPKVRVRDDGETYEVTELLPQGGGTTDRNSQGNPSHAKGVVTSSWEVYAHDYELVEVTNRRILRMLNQIEAMRGWAGWAKDIVVAVGMMLGLVKD</sequence>
<evidence type="ECO:0000313" key="5">
    <source>
        <dbReference type="Proteomes" id="UP001390339"/>
    </source>
</evidence>
<protein>
    <submittedName>
        <fullName evidence="4">Short chain dehydrogenase/reductase-like protein</fullName>
    </submittedName>
</protein>
<accession>A0ABR2JBH9</accession>
<name>A0ABR2JBH9_9PEZI</name>